<name>A0A6J3BSE1_GALME</name>
<dbReference type="InterPro" id="IPR036322">
    <property type="entry name" value="WD40_repeat_dom_sf"/>
</dbReference>
<proteinExistence type="predicted"/>
<dbReference type="GO" id="GO:0034464">
    <property type="term" value="C:BBSome"/>
    <property type="evidence" value="ECO:0007669"/>
    <property type="project" value="TreeGrafter"/>
</dbReference>
<evidence type="ECO:0000259" key="2">
    <source>
        <dbReference type="Pfam" id="PF23360"/>
    </source>
</evidence>
<dbReference type="GeneID" id="113523521"/>
<dbReference type="GO" id="GO:0008104">
    <property type="term" value="P:intracellular protein localization"/>
    <property type="evidence" value="ECO:0007669"/>
    <property type="project" value="TreeGrafter"/>
</dbReference>
<keyword evidence="5" id="KW-1185">Reference proteome</keyword>
<dbReference type="InterPro" id="IPR056333">
    <property type="entry name" value="BBS7_pf_dom"/>
</dbReference>
<dbReference type="PANTHER" id="PTHR16074:SF4">
    <property type="entry name" value="BARDET-BIEDL SYNDROME 7 PROTEIN"/>
    <property type="match status" value="1"/>
</dbReference>
<dbReference type="RefSeq" id="XP_031763347.2">
    <property type="nucleotide sequence ID" value="XM_031907487.2"/>
</dbReference>
<reference evidence="6" key="1">
    <citation type="submission" date="2025-08" db="UniProtKB">
        <authorList>
            <consortium name="RefSeq"/>
        </authorList>
    </citation>
    <scope>IDENTIFICATION</scope>
    <source>
        <tissue evidence="6">Whole larvae</tissue>
    </source>
</reference>
<evidence type="ECO:0000259" key="3">
    <source>
        <dbReference type="Pfam" id="PF23361"/>
    </source>
</evidence>
<evidence type="ECO:0000313" key="5">
    <source>
        <dbReference type="Proteomes" id="UP001652740"/>
    </source>
</evidence>
<feature type="domain" description="BBS7 GAE" evidence="2">
    <location>
        <begin position="381"/>
        <end position="492"/>
    </location>
</feature>
<dbReference type="PANTHER" id="PTHR16074">
    <property type="entry name" value="BARDET-BIEDL SYNDROME 7 PROTEIN"/>
    <property type="match status" value="1"/>
</dbReference>
<evidence type="ECO:0000313" key="6">
    <source>
        <dbReference type="RefSeq" id="XP_031763347.2"/>
    </source>
</evidence>
<keyword evidence="1" id="KW-0175">Coiled coil</keyword>
<organism evidence="5 6">
    <name type="scientific">Galleria mellonella</name>
    <name type="common">Greater wax moth</name>
    <dbReference type="NCBI Taxonomy" id="7137"/>
    <lineage>
        <taxon>Eukaryota</taxon>
        <taxon>Metazoa</taxon>
        <taxon>Ecdysozoa</taxon>
        <taxon>Arthropoda</taxon>
        <taxon>Hexapoda</taxon>
        <taxon>Insecta</taxon>
        <taxon>Pterygota</taxon>
        <taxon>Neoptera</taxon>
        <taxon>Endopterygota</taxon>
        <taxon>Lepidoptera</taxon>
        <taxon>Glossata</taxon>
        <taxon>Ditrysia</taxon>
        <taxon>Pyraloidea</taxon>
        <taxon>Pyralidae</taxon>
        <taxon>Galleriinae</taxon>
        <taxon>Galleria</taxon>
    </lineage>
</organism>
<dbReference type="GO" id="GO:0036064">
    <property type="term" value="C:ciliary basal body"/>
    <property type="evidence" value="ECO:0007669"/>
    <property type="project" value="TreeGrafter"/>
</dbReference>
<dbReference type="InterPro" id="IPR056332">
    <property type="entry name" value="Beta-prop_BBS7"/>
</dbReference>
<dbReference type="Pfam" id="PF23361">
    <property type="entry name" value="BBS7_pf"/>
    <property type="match status" value="1"/>
</dbReference>
<dbReference type="InterPro" id="IPR056334">
    <property type="entry name" value="BBS7_GAE_dom"/>
</dbReference>
<accession>A0A6J3BSE1</accession>
<dbReference type="GO" id="GO:0043005">
    <property type="term" value="C:neuron projection"/>
    <property type="evidence" value="ECO:0007669"/>
    <property type="project" value="TreeGrafter"/>
</dbReference>
<protein>
    <submittedName>
        <fullName evidence="6">Bardet-Biedl syndrome 7 protein homolog isoform X1</fullName>
    </submittedName>
</protein>
<dbReference type="InParanoid" id="A0A6J3BSE1"/>
<evidence type="ECO:0000256" key="1">
    <source>
        <dbReference type="SAM" id="Coils"/>
    </source>
</evidence>
<dbReference type="GO" id="GO:0005930">
    <property type="term" value="C:axoneme"/>
    <property type="evidence" value="ECO:0007669"/>
    <property type="project" value="TreeGrafter"/>
</dbReference>
<feature type="domain" description="BBS7 beta-propeller" evidence="4">
    <location>
        <begin position="21"/>
        <end position="322"/>
    </location>
</feature>
<feature type="coiled-coil region" evidence="1">
    <location>
        <begin position="338"/>
        <end position="365"/>
    </location>
</feature>
<dbReference type="Pfam" id="PF23360">
    <property type="entry name" value="BBS7_GAE"/>
    <property type="match status" value="1"/>
</dbReference>
<dbReference type="Proteomes" id="UP001652740">
    <property type="component" value="Unplaced"/>
</dbReference>
<dbReference type="Pfam" id="PF23743">
    <property type="entry name" value="Beta-prop_BBS7"/>
    <property type="match status" value="1"/>
</dbReference>
<dbReference type="GO" id="GO:0060271">
    <property type="term" value="P:cilium assembly"/>
    <property type="evidence" value="ECO:0007669"/>
    <property type="project" value="TreeGrafter"/>
</dbReference>
<dbReference type="SUPFAM" id="SSF50978">
    <property type="entry name" value="WD40 repeat-like"/>
    <property type="match status" value="1"/>
</dbReference>
<gene>
    <name evidence="6" type="primary">LOC113523521</name>
</gene>
<feature type="domain" description="BBS7 platform" evidence="3">
    <location>
        <begin position="505"/>
        <end position="605"/>
    </location>
</feature>
<sequence>MDYDLSRIDYTICGITFPDTLKILPIPVGPKIQQKFTIGDKNGVLQCLSIKDEEPVVQFKTLPGKPITSVQLASSTGTLTDKIFAASGNEVKGYTRKGKVFLTIETPLTETITSMYVNCRCVLGVDLILCSGRTVTCYRDLREIHSYICDDRVLDIAAYNTPNNTRMRLLVLVANKGAEILENGYSLAHTAISAGPTRLAVPPSLHALDVYAFYGAADGSLGLIIYEGSTLTSKCLMEGRGLGSVVCLGWFMGNGGTHLAVGRHDGSIQLYLIDMENMSGKPRLKFTYFCGEPVTSVCGGCVGTDDHELLAATFSGRIFGLRSQRLVPGVANLTNIPQDALASRRAKLESEVIRLEKQTANEREKYQRNTRSLHGGLSAPPLLDIQYELQGATRDGWQEAKITSAVPLDMLFIYCKRKLDLLTDNAAVLSICSSQSGAKDLLATVRCQAGTRRLWVRMRYILQANDPVSRAESVQVLIYALPSAAPRVARLITLRLPVLPYYSQHENMDKENEKRSWCQVHITGSFSVAEMTSWLTDALPGDLPRPSANVAFARSHTLLRTLLVCRYQRGMGIFISDNVTTIAIIKDIISNCSVKKNIRIEISTDIPDNCCVQSFQGIKEQFETEYRTYKDNLLKKAISALELDERATSEEAPTICNEYQRVWSISDDTLTDTHFEELVDTIDEWYVDFRSLTLRNTDYTTERVKLRKALKDCELEQILLILANENVMPHDID</sequence>
<evidence type="ECO:0000259" key="4">
    <source>
        <dbReference type="Pfam" id="PF23743"/>
    </source>
</evidence>
<dbReference type="AlphaFoldDB" id="A0A6J3BSE1"/>
<dbReference type="GO" id="GO:0016020">
    <property type="term" value="C:membrane"/>
    <property type="evidence" value="ECO:0007669"/>
    <property type="project" value="TreeGrafter"/>
</dbReference>
<dbReference type="KEGG" id="gmw:113523521"/>